<evidence type="ECO:0000256" key="6">
    <source>
        <dbReference type="ARBA" id="ARBA00022989"/>
    </source>
</evidence>
<dbReference type="PANTHER" id="PTHR42718:SF9">
    <property type="entry name" value="MAJOR FACILITATOR SUPERFAMILY MULTIDRUG TRANSPORTER MFSC"/>
    <property type="match status" value="1"/>
</dbReference>
<gene>
    <name evidence="10" type="ORF">AT705_10815</name>
</gene>
<evidence type="ECO:0000256" key="8">
    <source>
        <dbReference type="SAM" id="Phobius"/>
    </source>
</evidence>
<keyword evidence="5 8" id="KW-0812">Transmembrane</keyword>
<dbReference type="AlphaFoldDB" id="A0A0U3I6Q6"/>
<feature type="transmembrane region" description="Helical" evidence="8">
    <location>
        <begin position="303"/>
        <end position="321"/>
    </location>
</feature>
<sequence>MFNRQTVACIFTVGLGSFSTLLSSTTIEVAFVQVMGELAMDLSEAHWTVSLYMVVMTIAMLLTADLVNRIGCRYTYIVSFIIMISGSLIGALADGLFSLLCGRALQGFAAGLQAPLATIILGRIFAREKMGIAMGFFGAIMLLAPALGPVIGGYLIDFMSWRGLFAFQIPMAALSLLCALIFLNPDKPLQAAYGYDWAGLCILTGVLSGFFISLQLVEEVGVYATEFALSCGVSALLALMFYFYEKKTAQPLVNFALFRDTVFSVNIVVICVLGIFLFSSILIVPLYLLEIRGLSARQAGEALLIPGLIMAFMAPFSGWLSDRFPPREIILCGLLINAYAIWLTAKQDVSSAIIAIVVATSLSRIGMSVMLPSLYVSSLRHLEGPMLAYGSSMINFARQIGGALGVMLFSLLYERGKHIASDQLWQSAGNAMASTGYLNLDATSREYSRIEQGIQALSGTAAFQSVFYLNLLMNIICLGLLLLTYLPAWRATLRKSQNSDSPSSP</sequence>
<feature type="domain" description="Major facilitator superfamily (MFS) profile" evidence="9">
    <location>
        <begin position="9"/>
        <end position="489"/>
    </location>
</feature>
<feature type="transmembrane region" description="Helical" evidence="8">
    <location>
        <begin position="351"/>
        <end position="375"/>
    </location>
</feature>
<evidence type="ECO:0000256" key="2">
    <source>
        <dbReference type="ARBA" id="ARBA00008537"/>
    </source>
</evidence>
<keyword evidence="7 8" id="KW-0472">Membrane</keyword>
<feature type="transmembrane region" description="Helical" evidence="8">
    <location>
        <begin position="105"/>
        <end position="125"/>
    </location>
</feature>
<evidence type="ECO:0000313" key="10">
    <source>
        <dbReference type="EMBL" id="ALU43392.1"/>
    </source>
</evidence>
<keyword evidence="3" id="KW-0813">Transport</keyword>
<feature type="transmembrane region" description="Helical" evidence="8">
    <location>
        <begin position="162"/>
        <end position="183"/>
    </location>
</feature>
<dbReference type="EMBL" id="CP013611">
    <property type="protein sequence ID" value="ALU43392.1"/>
    <property type="molecule type" value="Genomic_DNA"/>
</dbReference>
<dbReference type="Pfam" id="PF07690">
    <property type="entry name" value="MFS_1"/>
    <property type="match status" value="2"/>
</dbReference>
<dbReference type="RefSeq" id="WP_058796596.1">
    <property type="nucleotide sequence ID" value="NZ_CP013611.1"/>
</dbReference>
<dbReference type="InterPro" id="IPR020846">
    <property type="entry name" value="MFS_dom"/>
</dbReference>
<dbReference type="SUPFAM" id="SSF103473">
    <property type="entry name" value="MFS general substrate transporter"/>
    <property type="match status" value="1"/>
</dbReference>
<feature type="transmembrane region" description="Helical" evidence="8">
    <location>
        <begin position="467"/>
        <end position="486"/>
    </location>
</feature>
<feature type="transmembrane region" description="Helical" evidence="8">
    <location>
        <begin position="223"/>
        <end position="244"/>
    </location>
</feature>
<keyword evidence="6 8" id="KW-1133">Transmembrane helix</keyword>
<dbReference type="NCBIfam" id="TIGR00711">
    <property type="entry name" value="efflux_EmrB"/>
    <property type="match status" value="1"/>
</dbReference>
<comment type="subcellular location">
    <subcellularLocation>
        <location evidence="1">Cell membrane</location>
        <topology evidence="1">Multi-pass membrane protein</topology>
    </subcellularLocation>
</comment>
<accession>A0A0U3I6Q6</accession>
<dbReference type="PANTHER" id="PTHR42718">
    <property type="entry name" value="MAJOR FACILITATOR SUPERFAMILY MULTIDRUG TRANSPORTER MFSC"/>
    <property type="match status" value="1"/>
</dbReference>
<keyword evidence="4" id="KW-1003">Cell membrane</keyword>
<dbReference type="InterPro" id="IPR011701">
    <property type="entry name" value="MFS"/>
</dbReference>
<dbReference type="PROSITE" id="PS50850">
    <property type="entry name" value="MFS"/>
    <property type="match status" value="1"/>
</dbReference>
<dbReference type="Gene3D" id="1.20.1720.10">
    <property type="entry name" value="Multidrug resistance protein D"/>
    <property type="match status" value="1"/>
</dbReference>
<feature type="transmembrane region" description="Helical" evidence="8">
    <location>
        <begin position="265"/>
        <end position="288"/>
    </location>
</feature>
<proteinExistence type="inferred from homology"/>
<evidence type="ECO:0000256" key="4">
    <source>
        <dbReference type="ARBA" id="ARBA00022475"/>
    </source>
</evidence>
<dbReference type="KEGG" id="prr:AT705_10815"/>
<comment type="similarity">
    <text evidence="2">Belongs to the major facilitator superfamily. EmrB family.</text>
</comment>
<evidence type="ECO:0000256" key="3">
    <source>
        <dbReference type="ARBA" id="ARBA00022448"/>
    </source>
</evidence>
<organism evidence="10 11">
    <name type="scientific">Pseudoalteromonas rubra</name>
    <dbReference type="NCBI Taxonomy" id="43658"/>
    <lineage>
        <taxon>Bacteria</taxon>
        <taxon>Pseudomonadati</taxon>
        <taxon>Pseudomonadota</taxon>
        <taxon>Gammaproteobacteria</taxon>
        <taxon>Alteromonadales</taxon>
        <taxon>Pseudoalteromonadaceae</taxon>
        <taxon>Pseudoalteromonas</taxon>
    </lineage>
</organism>
<evidence type="ECO:0000256" key="7">
    <source>
        <dbReference type="ARBA" id="ARBA00023136"/>
    </source>
</evidence>
<feature type="transmembrane region" description="Helical" evidence="8">
    <location>
        <begin position="396"/>
        <end position="413"/>
    </location>
</feature>
<evidence type="ECO:0000259" key="9">
    <source>
        <dbReference type="PROSITE" id="PS50850"/>
    </source>
</evidence>
<dbReference type="GO" id="GO:0022857">
    <property type="term" value="F:transmembrane transporter activity"/>
    <property type="evidence" value="ECO:0007669"/>
    <property type="project" value="InterPro"/>
</dbReference>
<dbReference type="Gene3D" id="1.20.1250.20">
    <property type="entry name" value="MFS general substrate transporter like domains"/>
    <property type="match status" value="1"/>
</dbReference>
<dbReference type="Proteomes" id="UP000069015">
    <property type="component" value="Chromosome 1"/>
</dbReference>
<feature type="transmembrane region" description="Helical" evidence="8">
    <location>
        <begin position="132"/>
        <end position="156"/>
    </location>
</feature>
<dbReference type="InterPro" id="IPR036259">
    <property type="entry name" value="MFS_trans_sf"/>
</dbReference>
<evidence type="ECO:0000256" key="5">
    <source>
        <dbReference type="ARBA" id="ARBA00022692"/>
    </source>
</evidence>
<protein>
    <recommendedName>
        <fullName evidence="9">Major facilitator superfamily (MFS) profile domain-containing protein</fullName>
    </recommendedName>
</protein>
<dbReference type="GO" id="GO:0005886">
    <property type="term" value="C:plasma membrane"/>
    <property type="evidence" value="ECO:0007669"/>
    <property type="project" value="UniProtKB-SubCell"/>
</dbReference>
<feature type="transmembrane region" description="Helical" evidence="8">
    <location>
        <begin position="195"/>
        <end position="217"/>
    </location>
</feature>
<feature type="transmembrane region" description="Helical" evidence="8">
    <location>
        <begin position="74"/>
        <end position="93"/>
    </location>
</feature>
<dbReference type="InterPro" id="IPR004638">
    <property type="entry name" value="EmrB-like"/>
</dbReference>
<evidence type="ECO:0000313" key="11">
    <source>
        <dbReference type="Proteomes" id="UP000069015"/>
    </source>
</evidence>
<evidence type="ECO:0000256" key="1">
    <source>
        <dbReference type="ARBA" id="ARBA00004651"/>
    </source>
</evidence>
<reference evidence="10 11" key="1">
    <citation type="submission" date="2015-12" db="EMBL/GenBank/DDBJ databases">
        <title>Complete genome sequence of Pseudoalteromonas rubra SCSIO 6842, harboring a conjugative plasmid.</title>
        <authorList>
            <person name="Li B."/>
            <person name="Wang X."/>
        </authorList>
    </citation>
    <scope>NUCLEOTIDE SEQUENCE [LARGE SCALE GENOMIC DNA]</scope>
    <source>
        <strain evidence="10 11">SCSIO 6842</strain>
    </source>
</reference>
<feature type="transmembrane region" description="Helical" evidence="8">
    <location>
        <begin position="47"/>
        <end position="67"/>
    </location>
</feature>
<name>A0A0U3I6Q6_9GAMM</name>